<evidence type="ECO:0000259" key="7">
    <source>
        <dbReference type="PROSITE" id="PS50837"/>
    </source>
</evidence>
<feature type="domain" description="NACHT" evidence="7">
    <location>
        <begin position="296"/>
        <end position="447"/>
    </location>
</feature>
<evidence type="ECO:0000256" key="1">
    <source>
        <dbReference type="ARBA" id="ARBA00022574"/>
    </source>
</evidence>
<comment type="similarity">
    <text evidence="3">Belongs to the WD repeat MDV1/CAF4 family.</text>
</comment>
<organism evidence="8 9">
    <name type="scientific">Coleophoma cylindrospora</name>
    <dbReference type="NCBI Taxonomy" id="1849047"/>
    <lineage>
        <taxon>Eukaryota</taxon>
        <taxon>Fungi</taxon>
        <taxon>Dikarya</taxon>
        <taxon>Ascomycota</taxon>
        <taxon>Pezizomycotina</taxon>
        <taxon>Leotiomycetes</taxon>
        <taxon>Helotiales</taxon>
        <taxon>Dermateaceae</taxon>
        <taxon>Coleophoma</taxon>
    </lineage>
</organism>
<feature type="repeat" description="WD" evidence="6">
    <location>
        <begin position="1088"/>
        <end position="1129"/>
    </location>
</feature>
<dbReference type="InterPro" id="IPR036322">
    <property type="entry name" value="WD40_repeat_dom_sf"/>
</dbReference>
<feature type="repeat" description="WD" evidence="6">
    <location>
        <begin position="920"/>
        <end position="961"/>
    </location>
</feature>
<keyword evidence="9" id="KW-1185">Reference proteome</keyword>
<dbReference type="InterPro" id="IPR011047">
    <property type="entry name" value="Quinoprotein_ADH-like_sf"/>
</dbReference>
<feature type="repeat" description="WD" evidence="6">
    <location>
        <begin position="753"/>
        <end position="794"/>
    </location>
</feature>
<keyword evidence="2" id="KW-0677">Repeat</keyword>
<dbReference type="InterPro" id="IPR010730">
    <property type="entry name" value="HET"/>
</dbReference>
<dbReference type="PROSITE" id="PS00678">
    <property type="entry name" value="WD_REPEATS_1"/>
    <property type="match status" value="1"/>
</dbReference>
<dbReference type="Pfam" id="PF00400">
    <property type="entry name" value="WD40"/>
    <property type="match status" value="9"/>
</dbReference>
<sequence>MRLLRRDSAGQLSLTEDLTGDSIPKYAILSHTWGPDAEEVIFEEMMHGTGENKLGYGKIRFCGEQAREDGLSYFWIDTCCINKADKAEVSRSINSMFQWYQKSAKCYVYLSDVSTKKRKAGDQFQHTWESAYRESKWFTRGWTLQELLAPASVEFFSQDGKRLGDKSSLCQLICEITNIPYSALQGDPLSQFGVDERLRWIEHRQTKLEEDKVYSVLGIFGVYILPVYGEGMASALARLMDEFHQIQKCIQDLRLTDPCDDKKRIEDTKGGLLKGSYCWILENHNFQQWRNDLQSQLLWIKGDPGKGKTMLLCGIINELKKSITRPALLSYFFCQATDFRINNATAVLRGLMYSLVNQQPSLISCLRPKYDRAGKACFEDTNAWNTLSEALTNILRDPRADSIYLIIDALDECVTDMPRLVDFIAQTSPILPRVKWIVSSRNTADIERGFRLVEWRARLSLELKENAEQVSYAVKLYIDRCISELAQIQYENSLQDQVRNILERKANGTFLWVALVLQELKKAESFEMLDVINEAPADLVDLYRRMINQIQQLSRKKPEFCRSILSVTTTAYRPLHLAELSVLSGLPSDISLRAPGISIDQIKVPNPDPLATIRYSCLYWVDHLLNCSITEISNALKDGGLVNRFLYQSFLYWLEALSLIRSPLSSLTITKRLQNKLRTENSPDLYAFVYDTMRFALYNRFVLEQAPLQLYCSSLIFAPAKSIVRRQFEKNIPTWIRKRPTVQVDWSIVLQTLEGHWGSVSSVAFSPDSKLVVSASRDKTVRLWDTVTGVTLQMLKGHSGWVNAVAFSPDGKLVVSGSDDRTVRLWDMTGATLQTLKGHSRSVTSVAFSSAGQKVLSGSDDRTLRLWDAVSGATLQTLEGHSSSVTSVTFLPNGEKVMSVSRDKTVRFWDAVTGTALQTLNIHSDLIRPVAISPDGKLAVSGSWNRRVRLWDTIAGTVLQTLKGHSDSVYSVAFSPDSKLVVSGSRDETVRLWDAVSGATLQTLEGHSSSVASVAFSSDGKQIVSGSADKTVRIWDAVTDATLQKVEGHSDSVTSVAFSPDGKQIVSGSADKTVRIWDAVTGATLQTLKGHSKSVTSVAFSPDSKLVVSGSRDQTVRIWDAVTGVMLQTFKGETSTVSCVAYLQAGKLLPSLLILNGWVVERSTNLLWLPSEYRSPSCKASWNGNLALGYSSGRILFFGFQNTLKIL</sequence>
<dbReference type="PANTHER" id="PTHR22847">
    <property type="entry name" value="WD40 REPEAT PROTEIN"/>
    <property type="match status" value="1"/>
</dbReference>
<evidence type="ECO:0000313" key="8">
    <source>
        <dbReference type="EMBL" id="RDW62302.1"/>
    </source>
</evidence>
<dbReference type="GO" id="GO:0005634">
    <property type="term" value="C:nucleus"/>
    <property type="evidence" value="ECO:0007669"/>
    <property type="project" value="TreeGrafter"/>
</dbReference>
<feature type="repeat" description="WD" evidence="6">
    <location>
        <begin position="795"/>
        <end position="828"/>
    </location>
</feature>
<keyword evidence="1 6" id="KW-0853">WD repeat</keyword>
<dbReference type="PANTHER" id="PTHR22847:SF637">
    <property type="entry name" value="WD REPEAT DOMAIN 5B"/>
    <property type="match status" value="1"/>
</dbReference>
<dbReference type="SUPFAM" id="SSF52540">
    <property type="entry name" value="P-loop containing nucleoside triphosphate hydrolases"/>
    <property type="match status" value="1"/>
</dbReference>
<name>A0A3D8QKH2_9HELO</name>
<dbReference type="Proteomes" id="UP000256645">
    <property type="component" value="Unassembled WGS sequence"/>
</dbReference>
<evidence type="ECO:0000256" key="6">
    <source>
        <dbReference type="PROSITE-ProRule" id="PRU00221"/>
    </source>
</evidence>
<dbReference type="Gene3D" id="2.130.10.10">
    <property type="entry name" value="YVTN repeat-like/Quinoprotein amine dehydrogenase"/>
    <property type="match status" value="4"/>
</dbReference>
<feature type="repeat" description="WD" evidence="6">
    <location>
        <begin position="836"/>
        <end position="877"/>
    </location>
</feature>
<dbReference type="InterPro" id="IPR020472">
    <property type="entry name" value="WD40_PAC1"/>
</dbReference>
<dbReference type="InterPro" id="IPR007111">
    <property type="entry name" value="NACHT_NTPase"/>
</dbReference>
<evidence type="ECO:0000256" key="2">
    <source>
        <dbReference type="ARBA" id="ARBA00022737"/>
    </source>
</evidence>
<dbReference type="InterPro" id="IPR015943">
    <property type="entry name" value="WD40/YVTN_repeat-like_dom_sf"/>
</dbReference>
<dbReference type="EMBL" id="PDLM01000014">
    <property type="protein sequence ID" value="RDW62302.1"/>
    <property type="molecule type" value="Genomic_DNA"/>
</dbReference>
<comment type="caution">
    <text evidence="8">The sequence shown here is derived from an EMBL/GenBank/DDBJ whole genome shotgun (WGS) entry which is preliminary data.</text>
</comment>
<dbReference type="PROSITE" id="PS50837">
    <property type="entry name" value="NACHT"/>
    <property type="match status" value="1"/>
</dbReference>
<dbReference type="Pfam" id="PF24883">
    <property type="entry name" value="NPHP3_N"/>
    <property type="match status" value="1"/>
</dbReference>
<dbReference type="SUPFAM" id="SSF50978">
    <property type="entry name" value="WD40 repeat-like"/>
    <property type="match status" value="1"/>
</dbReference>
<dbReference type="GO" id="GO:1990234">
    <property type="term" value="C:transferase complex"/>
    <property type="evidence" value="ECO:0007669"/>
    <property type="project" value="UniProtKB-ARBA"/>
</dbReference>
<feature type="repeat" description="WD" evidence="6">
    <location>
        <begin position="1004"/>
        <end position="1045"/>
    </location>
</feature>
<evidence type="ECO:0000256" key="4">
    <source>
        <dbReference type="ARBA" id="ARBA00039789"/>
    </source>
</evidence>
<dbReference type="SUPFAM" id="SSF50998">
    <property type="entry name" value="Quinoprotein alcohol dehydrogenase-like"/>
    <property type="match status" value="1"/>
</dbReference>
<comment type="function">
    <text evidence="5">Involved in mitochondrial fission. Acts as an adapter protein required to form mitochondrial fission complexes. Formation of these complexes is required to promote constriction and fission of the mitochondrial compartment at a late step in mitochondrial division.</text>
</comment>
<feature type="repeat" description="WD" evidence="6">
    <location>
        <begin position="878"/>
        <end position="919"/>
    </location>
</feature>
<dbReference type="InterPro" id="IPR019775">
    <property type="entry name" value="WD40_repeat_CS"/>
</dbReference>
<reference evidence="8 9" key="1">
    <citation type="journal article" date="2018" name="IMA Fungus">
        <title>IMA Genome-F 9: Draft genome sequence of Annulohypoxylon stygium, Aspergillus mulundensis, Berkeleyomyces basicola (syn. Thielaviopsis basicola), Ceratocystis smalleyi, two Cercospora beticola strains, Coleophoma cylindrospora, Fusarium fracticaudum, Phialophora cf. hyalina, and Morchella septimelata.</title>
        <authorList>
            <person name="Wingfield B.D."/>
            <person name="Bills G.F."/>
            <person name="Dong Y."/>
            <person name="Huang W."/>
            <person name="Nel W.J."/>
            <person name="Swalarsk-Parry B.S."/>
            <person name="Vaghefi N."/>
            <person name="Wilken P.M."/>
            <person name="An Z."/>
            <person name="de Beer Z.W."/>
            <person name="De Vos L."/>
            <person name="Chen L."/>
            <person name="Duong T.A."/>
            <person name="Gao Y."/>
            <person name="Hammerbacher A."/>
            <person name="Kikkert J.R."/>
            <person name="Li Y."/>
            <person name="Li H."/>
            <person name="Li K."/>
            <person name="Li Q."/>
            <person name="Liu X."/>
            <person name="Ma X."/>
            <person name="Naidoo K."/>
            <person name="Pethybridge S.J."/>
            <person name="Sun J."/>
            <person name="Steenkamp E.T."/>
            <person name="van der Nest M.A."/>
            <person name="van Wyk S."/>
            <person name="Wingfield M.J."/>
            <person name="Xiong C."/>
            <person name="Yue Q."/>
            <person name="Zhang X."/>
        </authorList>
    </citation>
    <scope>NUCLEOTIDE SEQUENCE [LARGE SCALE GENOMIC DNA]</scope>
    <source>
        <strain evidence="8 9">BP6252</strain>
    </source>
</reference>
<dbReference type="InterPro" id="IPR001680">
    <property type="entry name" value="WD40_rpt"/>
</dbReference>
<feature type="repeat" description="WD" evidence="6">
    <location>
        <begin position="962"/>
        <end position="1003"/>
    </location>
</feature>
<dbReference type="SMART" id="SM00320">
    <property type="entry name" value="WD40"/>
    <property type="match status" value="9"/>
</dbReference>
<dbReference type="PROSITE" id="PS50294">
    <property type="entry name" value="WD_REPEATS_REGION"/>
    <property type="match status" value="9"/>
</dbReference>
<dbReference type="InterPro" id="IPR056884">
    <property type="entry name" value="NPHP3-like_N"/>
</dbReference>
<dbReference type="PRINTS" id="PR00320">
    <property type="entry name" value="GPROTEINBRPT"/>
</dbReference>
<dbReference type="PROSITE" id="PS50082">
    <property type="entry name" value="WD_REPEATS_2"/>
    <property type="match status" value="9"/>
</dbReference>
<dbReference type="AlphaFoldDB" id="A0A3D8QKH2"/>
<dbReference type="OrthoDB" id="538223at2759"/>
<dbReference type="InterPro" id="IPR027417">
    <property type="entry name" value="P-loop_NTPase"/>
</dbReference>
<dbReference type="Pfam" id="PF06985">
    <property type="entry name" value="HET"/>
    <property type="match status" value="1"/>
</dbReference>
<evidence type="ECO:0000256" key="3">
    <source>
        <dbReference type="ARBA" id="ARBA00038415"/>
    </source>
</evidence>
<feature type="repeat" description="WD" evidence="6">
    <location>
        <begin position="1046"/>
        <end position="1087"/>
    </location>
</feature>
<dbReference type="Gene3D" id="3.40.50.300">
    <property type="entry name" value="P-loop containing nucleotide triphosphate hydrolases"/>
    <property type="match status" value="1"/>
</dbReference>
<dbReference type="CDD" id="cd00200">
    <property type="entry name" value="WD40"/>
    <property type="match status" value="1"/>
</dbReference>
<evidence type="ECO:0000313" key="9">
    <source>
        <dbReference type="Proteomes" id="UP000256645"/>
    </source>
</evidence>
<evidence type="ECO:0000256" key="5">
    <source>
        <dbReference type="ARBA" id="ARBA00043913"/>
    </source>
</evidence>
<protein>
    <recommendedName>
        <fullName evidence="4">Mitochondrial division protein 1</fullName>
    </recommendedName>
</protein>
<accession>A0A3D8QKH2</accession>
<dbReference type="STRING" id="1849047.A0A3D8QKH2"/>
<gene>
    <name evidence="8" type="ORF">BP6252_11735</name>
</gene>
<proteinExistence type="inferred from homology"/>